<protein>
    <submittedName>
        <fullName evidence="2">Uncharacterized protein</fullName>
    </submittedName>
</protein>
<reference evidence="2 3" key="1">
    <citation type="submission" date="2018-06" db="EMBL/GenBank/DDBJ databases">
        <title>Genomic Encyclopedia of Type Strains, Phase I: the one thousand microbial genomes (KMG-I) project.</title>
        <authorList>
            <person name="Kyrpides N."/>
        </authorList>
    </citation>
    <scope>NUCLEOTIDE SEQUENCE [LARGE SCALE GENOMIC DNA]</scope>
    <source>
        <strain evidence="2 3">DSM 19573</strain>
    </source>
</reference>
<sequence length="73" mass="8677">MIILALCSLTIFLFVLFDLIPLYRKKKRKAFWIYIILIFFAYTSHVLYILDIKIPSPATPIKKLVIYIWGLQN</sequence>
<gene>
    <name evidence="2" type="ORF">LY28_01794</name>
</gene>
<proteinExistence type="predicted"/>
<keyword evidence="3" id="KW-1185">Reference proteome</keyword>
<evidence type="ECO:0000313" key="3">
    <source>
        <dbReference type="Proteomes" id="UP000248132"/>
    </source>
</evidence>
<accession>A0A318XMA8</accession>
<dbReference type="AlphaFoldDB" id="A0A318XMA8"/>
<feature type="transmembrane region" description="Helical" evidence="1">
    <location>
        <begin position="31"/>
        <end position="50"/>
    </location>
</feature>
<name>A0A318XMA8_9FIRM</name>
<dbReference type="EMBL" id="QKMR01000009">
    <property type="protein sequence ID" value="PYG87774.1"/>
    <property type="molecule type" value="Genomic_DNA"/>
</dbReference>
<keyword evidence="1" id="KW-0472">Membrane</keyword>
<keyword evidence="1" id="KW-0812">Transmembrane</keyword>
<dbReference type="Proteomes" id="UP000248132">
    <property type="component" value="Unassembled WGS sequence"/>
</dbReference>
<evidence type="ECO:0000256" key="1">
    <source>
        <dbReference type="SAM" id="Phobius"/>
    </source>
</evidence>
<organism evidence="2 3">
    <name type="scientific">Ruminiclostridium sufflavum DSM 19573</name>
    <dbReference type="NCBI Taxonomy" id="1121337"/>
    <lineage>
        <taxon>Bacteria</taxon>
        <taxon>Bacillati</taxon>
        <taxon>Bacillota</taxon>
        <taxon>Clostridia</taxon>
        <taxon>Eubacteriales</taxon>
        <taxon>Oscillospiraceae</taxon>
        <taxon>Ruminiclostridium</taxon>
    </lineage>
</organism>
<comment type="caution">
    <text evidence="2">The sequence shown here is derived from an EMBL/GenBank/DDBJ whole genome shotgun (WGS) entry which is preliminary data.</text>
</comment>
<keyword evidence="1" id="KW-1133">Transmembrane helix</keyword>
<evidence type="ECO:0000313" key="2">
    <source>
        <dbReference type="EMBL" id="PYG87774.1"/>
    </source>
</evidence>